<dbReference type="BioCyc" id="GPAM657308:GPA_RS10545-MONOMER"/>
<evidence type="ECO:0000256" key="1">
    <source>
        <dbReference type="SAM" id="MobiDB-lite"/>
    </source>
</evidence>
<gene>
    <name evidence="3" type="ORF">GPA_22590</name>
</gene>
<name>D6E9W5_9ACTN</name>
<dbReference type="HOGENOM" id="CLU_2301852_0_0_11"/>
<keyword evidence="4" id="KW-1185">Reference proteome</keyword>
<dbReference type="InterPro" id="IPR041657">
    <property type="entry name" value="HTH_17"/>
</dbReference>
<proteinExistence type="predicted"/>
<reference evidence="3 4" key="1">
    <citation type="submission" date="2010-03" db="EMBL/GenBank/DDBJ databases">
        <title>The genome sequence of Gordonibacter pamelaeae 7-10-1-bT.</title>
        <authorList>
            <consortium name="metaHIT consortium -- http://www.metahit.eu/"/>
            <person name="Pajon A."/>
            <person name="Turner K."/>
            <person name="Parkhill J."/>
            <person name="Timmis K."/>
            <person name="Oxley A."/>
            <person name="Wurdemann D."/>
        </authorList>
    </citation>
    <scope>NUCLEOTIDE SEQUENCE [LARGE SCALE GENOMIC DNA]</scope>
    <source>
        <strain evidence="4">7-10-1-b</strain>
    </source>
</reference>
<reference evidence="3 4" key="2">
    <citation type="submission" date="2010-03" db="EMBL/GenBank/DDBJ databases">
        <authorList>
            <person name="Pajon A."/>
        </authorList>
    </citation>
    <scope>NUCLEOTIDE SEQUENCE [LARGE SCALE GENOMIC DNA]</scope>
    <source>
        <strain evidence="4">7-10-1-b</strain>
    </source>
</reference>
<feature type="region of interest" description="Disordered" evidence="1">
    <location>
        <begin position="1"/>
        <end position="35"/>
    </location>
</feature>
<dbReference type="AlphaFoldDB" id="D6E9W5"/>
<dbReference type="RefSeq" id="WP_015539856.1">
    <property type="nucleotide sequence ID" value="NC_021021.1"/>
</dbReference>
<evidence type="ECO:0000259" key="2">
    <source>
        <dbReference type="Pfam" id="PF12728"/>
    </source>
</evidence>
<feature type="compositionally biased region" description="Basic and acidic residues" evidence="1">
    <location>
        <begin position="1"/>
        <end position="11"/>
    </location>
</feature>
<evidence type="ECO:0000313" key="4">
    <source>
        <dbReference type="Proteomes" id="UP000008805"/>
    </source>
</evidence>
<dbReference type="Proteomes" id="UP000008805">
    <property type="component" value="Chromosome"/>
</dbReference>
<evidence type="ECO:0000313" key="3">
    <source>
        <dbReference type="EMBL" id="CBL04512.1"/>
    </source>
</evidence>
<dbReference type="EMBL" id="FP929047">
    <property type="protein sequence ID" value="CBL04512.1"/>
    <property type="molecule type" value="Genomic_DNA"/>
</dbReference>
<protein>
    <recommendedName>
        <fullName evidence="2">Helix-turn-helix domain-containing protein</fullName>
    </recommendedName>
</protein>
<sequence>MESRERVDPRELPPVITPEDLSRVTGQHPTSIRKQCRDGTIPARRIGKLWYMNRDAVLGNLVPQPLVVDERAMRMVLDAARKAVEAGKAVTIRLEGSNAT</sequence>
<feature type="domain" description="Helix-turn-helix" evidence="2">
    <location>
        <begin position="16"/>
        <end position="57"/>
    </location>
</feature>
<dbReference type="KEGG" id="gpa:GPA_22590"/>
<feature type="compositionally biased region" description="Polar residues" evidence="1">
    <location>
        <begin position="24"/>
        <end position="33"/>
    </location>
</feature>
<accession>D6E9W5</accession>
<organism evidence="3 4">
    <name type="scientific">Gordonibacter pamelaeae 7-10-1-b</name>
    <dbReference type="NCBI Taxonomy" id="657308"/>
    <lineage>
        <taxon>Bacteria</taxon>
        <taxon>Bacillati</taxon>
        <taxon>Actinomycetota</taxon>
        <taxon>Coriobacteriia</taxon>
        <taxon>Eggerthellales</taxon>
        <taxon>Eggerthellaceae</taxon>
        <taxon>Gordonibacter</taxon>
    </lineage>
</organism>
<dbReference type="Pfam" id="PF12728">
    <property type="entry name" value="HTH_17"/>
    <property type="match status" value="1"/>
</dbReference>